<name>A0AAV8S045_ENSVE</name>
<gene>
    <name evidence="1" type="ORF">OPV22_003184</name>
</gene>
<protein>
    <submittedName>
        <fullName evidence="1">Uncharacterized protein</fullName>
    </submittedName>
</protein>
<evidence type="ECO:0000313" key="2">
    <source>
        <dbReference type="Proteomes" id="UP001222027"/>
    </source>
</evidence>
<dbReference type="AlphaFoldDB" id="A0AAV8S045"/>
<dbReference type="Proteomes" id="UP001222027">
    <property type="component" value="Unassembled WGS sequence"/>
</dbReference>
<organism evidence="1 2">
    <name type="scientific">Ensete ventricosum</name>
    <name type="common">Abyssinian banana</name>
    <name type="synonym">Musa ensete</name>
    <dbReference type="NCBI Taxonomy" id="4639"/>
    <lineage>
        <taxon>Eukaryota</taxon>
        <taxon>Viridiplantae</taxon>
        <taxon>Streptophyta</taxon>
        <taxon>Embryophyta</taxon>
        <taxon>Tracheophyta</taxon>
        <taxon>Spermatophyta</taxon>
        <taxon>Magnoliopsida</taxon>
        <taxon>Liliopsida</taxon>
        <taxon>Zingiberales</taxon>
        <taxon>Musaceae</taxon>
        <taxon>Ensete</taxon>
    </lineage>
</organism>
<evidence type="ECO:0000313" key="1">
    <source>
        <dbReference type="EMBL" id="KAJ8512750.1"/>
    </source>
</evidence>
<dbReference type="EMBL" id="JAQQAF010000001">
    <property type="protein sequence ID" value="KAJ8512750.1"/>
    <property type="molecule type" value="Genomic_DNA"/>
</dbReference>
<accession>A0AAV8S045</accession>
<reference evidence="1 2" key="1">
    <citation type="submission" date="2022-12" db="EMBL/GenBank/DDBJ databases">
        <title>Chromosome-scale assembly of the Ensete ventricosum genome.</title>
        <authorList>
            <person name="Dussert Y."/>
            <person name="Stocks J."/>
            <person name="Wendawek A."/>
            <person name="Woldeyes F."/>
            <person name="Nichols R.A."/>
            <person name="Borrell J.S."/>
        </authorList>
    </citation>
    <scope>NUCLEOTIDE SEQUENCE [LARGE SCALE GENOMIC DNA]</scope>
    <source>
        <strain evidence="2">cv. Maze</strain>
        <tissue evidence="1">Seeds</tissue>
    </source>
</reference>
<proteinExistence type="predicted"/>
<keyword evidence="2" id="KW-1185">Reference proteome</keyword>
<comment type="caution">
    <text evidence="1">The sequence shown here is derived from an EMBL/GenBank/DDBJ whole genome shotgun (WGS) entry which is preliminary data.</text>
</comment>
<sequence length="92" mass="10600">MTWAPSNQESISFTRFHFLQLQPEKYTGASQAHFFLPHQTVCYYAIPSLCFCLCFVAKHFRSWNALCNNTRTELLPKGSVSSLSYALAVWFL</sequence>